<dbReference type="InterPro" id="IPR047726">
    <property type="entry name" value="CsgH_dom"/>
</dbReference>
<dbReference type="EMBL" id="RWHU01000002">
    <property type="protein sequence ID" value="RSK69539.1"/>
    <property type="molecule type" value="Genomic_DNA"/>
</dbReference>
<evidence type="ECO:0000256" key="5">
    <source>
        <dbReference type="ARBA" id="ARBA00022764"/>
    </source>
</evidence>
<evidence type="ECO:0000313" key="8">
    <source>
        <dbReference type="EMBL" id="RSK69539.1"/>
    </source>
</evidence>
<evidence type="ECO:0000256" key="3">
    <source>
        <dbReference type="ARBA" id="ARBA00017442"/>
    </source>
</evidence>
<keyword evidence="4" id="KW-0732">Signal</keyword>
<dbReference type="GO" id="GO:0042597">
    <property type="term" value="C:periplasmic space"/>
    <property type="evidence" value="ECO:0007669"/>
    <property type="project" value="UniProtKB-SubCell"/>
</dbReference>
<evidence type="ECO:0000313" key="7">
    <source>
        <dbReference type="EMBL" id="MEB7541957.1"/>
    </source>
</evidence>
<dbReference type="Proteomes" id="UP001310558">
    <property type="component" value="Unassembled WGS sequence"/>
</dbReference>
<dbReference type="AlphaFoldDB" id="A0A3R9PZ43"/>
<name>A0A3R9PZ43_9ENTR</name>
<gene>
    <name evidence="8" type="primary">csgC</name>
    <name evidence="8" type="ORF">EJE24_07045</name>
    <name evidence="7" type="ORF">NGC28_05755</name>
</gene>
<comment type="caution">
    <text evidence="8">The sequence shown here is derived from an EMBL/GenBank/DDBJ whole genome shotgun (WGS) entry which is preliminary data.</text>
</comment>
<keyword evidence="10" id="KW-1185">Reference proteome</keyword>
<evidence type="ECO:0000313" key="9">
    <source>
        <dbReference type="Proteomes" id="UP000276389"/>
    </source>
</evidence>
<reference evidence="8 9" key="1">
    <citation type="submission" date="2018-12" db="EMBL/GenBank/DDBJ databases">
        <title>The Genome Submission of two Enterobacter spp. strains.</title>
        <authorList>
            <person name="Wu W."/>
            <person name="Wei L."/>
            <person name="Feng Y."/>
            <person name="Zong Z."/>
        </authorList>
    </citation>
    <scope>NUCLEOTIDE SEQUENCE [LARGE SCALE GENOMIC DNA]</scope>
    <source>
        <strain evidence="8 9">WCHEHu045002</strain>
    </source>
</reference>
<keyword evidence="5" id="KW-0574">Periplasm</keyword>
<protein>
    <recommendedName>
        <fullName evidence="3">Curli assembly protein CsgC</fullName>
    </recommendedName>
</protein>
<accession>A0A3R9PZ43</accession>
<comment type="similarity">
    <text evidence="2">Belongs to the CsgC/AgfC family.</text>
</comment>
<dbReference type="EMBL" id="JAMWJU010000001">
    <property type="protein sequence ID" value="MEB7541957.1"/>
    <property type="molecule type" value="Genomic_DNA"/>
</dbReference>
<keyword evidence="6" id="KW-0143">Chaperone</keyword>
<dbReference type="Proteomes" id="UP000276389">
    <property type="component" value="Unassembled WGS sequence"/>
</dbReference>
<evidence type="ECO:0000256" key="1">
    <source>
        <dbReference type="ARBA" id="ARBA00004418"/>
    </source>
</evidence>
<dbReference type="Gene3D" id="2.60.40.2420">
    <property type="match status" value="1"/>
</dbReference>
<dbReference type="RefSeq" id="WP_119934715.1">
    <property type="nucleotide sequence ID" value="NZ_CP043342.1"/>
</dbReference>
<comment type="subcellular location">
    <subcellularLocation>
        <location evidence="1">Periplasm</location>
    </subcellularLocation>
</comment>
<evidence type="ECO:0000256" key="6">
    <source>
        <dbReference type="ARBA" id="ARBA00023186"/>
    </source>
</evidence>
<proteinExistence type="inferred from homology"/>
<evidence type="ECO:0000313" key="10">
    <source>
        <dbReference type="Proteomes" id="UP001310558"/>
    </source>
</evidence>
<dbReference type="InterPro" id="IPR053722">
    <property type="entry name" value="Curli_assembly_CsgC/AgfC"/>
</dbReference>
<dbReference type="NCBIfam" id="NF007507">
    <property type="entry name" value="PRK10102.1"/>
    <property type="match status" value="1"/>
</dbReference>
<reference evidence="7 10" key="2">
    <citation type="submission" date="2022-06" db="EMBL/GenBank/DDBJ databases">
        <title>Whole Genome analysis of Bacterial isolates collected during year 2020 from Guwahati, Assam, India.</title>
        <authorList>
            <person name="Mendem S.K."/>
            <person name="Rakshit O."/>
            <person name="Murugesan D."/>
            <person name="Saikia K."/>
            <person name="Shome R."/>
            <person name="Raisen C."/>
            <person name="Holmes M.A."/>
            <person name="Shome B.R."/>
        </authorList>
    </citation>
    <scope>NUCLEOTIDE SEQUENCE [LARGE SCALE GENOMIC DNA]</scope>
    <source>
        <strain evidence="7 10">Sil NS 53</strain>
    </source>
</reference>
<organism evidence="8 9">
    <name type="scientific">Enterobacter huaxiensis</name>
    <dbReference type="NCBI Taxonomy" id="2494702"/>
    <lineage>
        <taxon>Bacteria</taxon>
        <taxon>Pseudomonadati</taxon>
        <taxon>Pseudomonadota</taxon>
        <taxon>Gammaproteobacteria</taxon>
        <taxon>Enterobacterales</taxon>
        <taxon>Enterobacteriaceae</taxon>
        <taxon>Enterobacter</taxon>
    </lineage>
</organism>
<evidence type="ECO:0000256" key="2">
    <source>
        <dbReference type="ARBA" id="ARBA00006329"/>
    </source>
</evidence>
<dbReference type="Pfam" id="PF10610">
    <property type="entry name" value="Tafi-CsgC"/>
    <property type="match status" value="1"/>
</dbReference>
<dbReference type="OrthoDB" id="6629380at2"/>
<dbReference type="InterPro" id="IPR014491">
    <property type="entry name" value="Curli_production_prot_CsgC"/>
</dbReference>
<dbReference type="NCBIfam" id="NF041112">
    <property type="entry name" value="chap_CsgH_alph"/>
    <property type="match status" value="1"/>
</dbReference>
<sequence>MNTLILLAALSSQITFKTSQQGDMTTIIPQVTLSEPCDCQVKILSVRQGQGGQSTSRQQNTLSIPANQTIDLMRLSLNIGTGDTVKIIVTVSDGKSLHLSQQWSPSESSL</sequence>
<evidence type="ECO:0000256" key="4">
    <source>
        <dbReference type="ARBA" id="ARBA00022729"/>
    </source>
</evidence>